<dbReference type="EMBL" id="LR797136">
    <property type="protein sequence ID" value="CAB4189309.1"/>
    <property type="molecule type" value="Genomic_DNA"/>
</dbReference>
<protein>
    <submittedName>
        <fullName evidence="2">Uncharacterized protein</fullName>
    </submittedName>
</protein>
<dbReference type="EMBL" id="LR797077">
    <property type="protein sequence ID" value="CAB4185047.1"/>
    <property type="molecule type" value="Genomic_DNA"/>
</dbReference>
<dbReference type="EMBL" id="LR797444">
    <property type="protein sequence ID" value="CAB4217555.1"/>
    <property type="molecule type" value="Genomic_DNA"/>
</dbReference>
<gene>
    <name evidence="1" type="ORF">UFOVP1029_6</name>
    <name evidence="2" type="ORF">UFOVP1129_6</name>
    <name evidence="3" type="ORF">UFOVP1188_6</name>
    <name evidence="4" type="ORF">UFOVP1490_41</name>
    <name evidence="6" type="ORF">UFOVP1576_6</name>
    <name evidence="5" type="ORF">UFOVP1633_6</name>
</gene>
<evidence type="ECO:0000313" key="2">
    <source>
        <dbReference type="EMBL" id="CAB4185047.1"/>
    </source>
</evidence>
<dbReference type="EMBL" id="LR798420">
    <property type="protein sequence ID" value="CAB5230400.1"/>
    <property type="molecule type" value="Genomic_DNA"/>
</dbReference>
<accession>A0A6J5QRD2</accession>
<dbReference type="EMBL" id="LR797495">
    <property type="protein sequence ID" value="CAB4220322.1"/>
    <property type="molecule type" value="Genomic_DNA"/>
</dbReference>
<evidence type="ECO:0000313" key="1">
    <source>
        <dbReference type="EMBL" id="CAB4178862.1"/>
    </source>
</evidence>
<dbReference type="EMBL" id="LR796972">
    <property type="protein sequence ID" value="CAB4178862.1"/>
    <property type="molecule type" value="Genomic_DNA"/>
</dbReference>
<reference evidence="2" key="1">
    <citation type="submission" date="2020-05" db="EMBL/GenBank/DDBJ databases">
        <authorList>
            <person name="Chiriac C."/>
            <person name="Salcher M."/>
            <person name="Ghai R."/>
            <person name="Kavagutti S V."/>
        </authorList>
    </citation>
    <scope>NUCLEOTIDE SEQUENCE</scope>
</reference>
<proteinExistence type="predicted"/>
<evidence type="ECO:0000313" key="6">
    <source>
        <dbReference type="EMBL" id="CAB5230400.1"/>
    </source>
</evidence>
<organism evidence="2">
    <name type="scientific">uncultured Caudovirales phage</name>
    <dbReference type="NCBI Taxonomy" id="2100421"/>
    <lineage>
        <taxon>Viruses</taxon>
        <taxon>Duplodnaviria</taxon>
        <taxon>Heunggongvirae</taxon>
        <taxon>Uroviricota</taxon>
        <taxon>Caudoviricetes</taxon>
        <taxon>Peduoviridae</taxon>
        <taxon>Maltschvirus</taxon>
        <taxon>Maltschvirus maltsch</taxon>
    </lineage>
</organism>
<sequence>MIGQCRKCLIRYAGRRVLCVDCMGDWVEGFEWLLDQSKAATGVYCNLVESLTPDELTRWDNVQTVHMHVENTTLTQIRTEREKFQRRLDETEKFGGIIAALIQYWRNHLAICRDVDDYILLGQTLGTAPILERIRKYNNGGE</sequence>
<evidence type="ECO:0000313" key="4">
    <source>
        <dbReference type="EMBL" id="CAB4217555.1"/>
    </source>
</evidence>
<evidence type="ECO:0000313" key="3">
    <source>
        <dbReference type="EMBL" id="CAB4189309.1"/>
    </source>
</evidence>
<evidence type="ECO:0000313" key="5">
    <source>
        <dbReference type="EMBL" id="CAB4220322.1"/>
    </source>
</evidence>
<name>A0A6J5QRD2_9CAUD</name>